<protein>
    <submittedName>
        <fullName evidence="6">TIGR03619 family F420-dependent LLM class oxidoreductase</fullName>
        <ecNumber evidence="6">1.-.-.-</ecNumber>
    </submittedName>
</protein>
<keyword evidence="3 6" id="KW-0560">Oxidoreductase</keyword>
<dbReference type="RefSeq" id="WP_205115096.1">
    <property type="nucleotide sequence ID" value="NZ_JAFBCM010000001.1"/>
</dbReference>
<feature type="domain" description="Luciferase-like" evidence="5">
    <location>
        <begin position="14"/>
        <end position="233"/>
    </location>
</feature>
<dbReference type="EC" id="1.-.-.-" evidence="6"/>
<comment type="caution">
    <text evidence="6">The sequence shown here is derived from an EMBL/GenBank/DDBJ whole genome shotgun (WGS) entry which is preliminary data.</text>
</comment>
<reference evidence="7" key="1">
    <citation type="journal article" date="2019" name="Int. J. Syst. Evol. Microbiol.">
        <title>The Global Catalogue of Microorganisms (GCM) 10K type strain sequencing project: providing services to taxonomists for standard genome sequencing and annotation.</title>
        <authorList>
            <consortium name="The Broad Institute Genomics Platform"/>
            <consortium name="The Broad Institute Genome Sequencing Center for Infectious Disease"/>
            <person name="Wu L."/>
            <person name="Ma J."/>
        </authorList>
    </citation>
    <scope>NUCLEOTIDE SEQUENCE [LARGE SCALE GENOMIC DNA]</scope>
    <source>
        <strain evidence="7">CGMCC 4.7241</strain>
    </source>
</reference>
<dbReference type="InterPro" id="IPR050172">
    <property type="entry name" value="SsuD_RutA_monooxygenase"/>
</dbReference>
<dbReference type="InterPro" id="IPR019921">
    <property type="entry name" value="Lucif-like_OxRdtase_Rv2161c"/>
</dbReference>
<keyword evidence="7" id="KW-1185">Reference proteome</keyword>
<keyword evidence="1" id="KW-0285">Flavoprotein</keyword>
<dbReference type="GO" id="GO:0016491">
    <property type="term" value="F:oxidoreductase activity"/>
    <property type="evidence" value="ECO:0007669"/>
    <property type="project" value="UniProtKB-KW"/>
</dbReference>
<dbReference type="PANTHER" id="PTHR42847">
    <property type="entry name" value="ALKANESULFONATE MONOOXYGENASE"/>
    <property type="match status" value="1"/>
</dbReference>
<evidence type="ECO:0000256" key="3">
    <source>
        <dbReference type="ARBA" id="ARBA00023002"/>
    </source>
</evidence>
<accession>A0ABV7YI14</accession>
<evidence type="ECO:0000259" key="5">
    <source>
        <dbReference type="Pfam" id="PF00296"/>
    </source>
</evidence>
<proteinExistence type="predicted"/>
<organism evidence="6 7">
    <name type="scientific">Tenggerimyces flavus</name>
    <dbReference type="NCBI Taxonomy" id="1708749"/>
    <lineage>
        <taxon>Bacteria</taxon>
        <taxon>Bacillati</taxon>
        <taxon>Actinomycetota</taxon>
        <taxon>Actinomycetes</taxon>
        <taxon>Propionibacteriales</taxon>
        <taxon>Nocardioidaceae</taxon>
        <taxon>Tenggerimyces</taxon>
    </lineage>
</organism>
<keyword evidence="2" id="KW-0288">FMN</keyword>
<dbReference type="SUPFAM" id="SSF51679">
    <property type="entry name" value="Bacterial luciferase-like"/>
    <property type="match status" value="1"/>
</dbReference>
<dbReference type="PANTHER" id="PTHR42847:SF4">
    <property type="entry name" value="ALKANESULFONATE MONOOXYGENASE-RELATED"/>
    <property type="match status" value="1"/>
</dbReference>
<dbReference type="Proteomes" id="UP001595699">
    <property type="component" value="Unassembled WGS sequence"/>
</dbReference>
<dbReference type="InterPro" id="IPR011251">
    <property type="entry name" value="Luciferase-like_dom"/>
</dbReference>
<sequence>MRIGFGAPVAGAWATPSNLGSFAARAESLGYASLWTFQRLLVGAGQRLSPVYESVLDPMVALAFAAARTSRIRLGVAVLNAPFLSPAYLAKQAASVDVLSGGRLDLGLGLGWEPEEFAAVGMPMERRGARLAEYVSVLRSAWTTELTSHEGAFYTVPSSRILPKPVQRPGPPVLFGGSAEPALRRAGRLADGWISRSAADLSRIGADVAVIRAAASEAGRDPAALRFVCRGVVEVVPSGLPEGGRRRLSGSVEQIRADVAWLGTQGVTEVFYDLNFDPLIGSPSADPAAATDRASELLEALAPGLG</sequence>
<gene>
    <name evidence="6" type="ORF">ACFOUW_25700</name>
</gene>
<dbReference type="NCBIfam" id="TIGR03619">
    <property type="entry name" value="F420_Rv2161c"/>
    <property type="match status" value="1"/>
</dbReference>
<evidence type="ECO:0000256" key="2">
    <source>
        <dbReference type="ARBA" id="ARBA00022643"/>
    </source>
</evidence>
<name>A0ABV7YI14_9ACTN</name>
<evidence type="ECO:0000256" key="4">
    <source>
        <dbReference type="ARBA" id="ARBA00023033"/>
    </source>
</evidence>
<dbReference type="EMBL" id="JBHRZH010000023">
    <property type="protein sequence ID" value="MFC3764256.1"/>
    <property type="molecule type" value="Genomic_DNA"/>
</dbReference>
<evidence type="ECO:0000313" key="6">
    <source>
        <dbReference type="EMBL" id="MFC3764256.1"/>
    </source>
</evidence>
<evidence type="ECO:0000256" key="1">
    <source>
        <dbReference type="ARBA" id="ARBA00022630"/>
    </source>
</evidence>
<keyword evidence="4" id="KW-0503">Monooxygenase</keyword>
<dbReference type="Gene3D" id="3.20.20.30">
    <property type="entry name" value="Luciferase-like domain"/>
    <property type="match status" value="1"/>
</dbReference>
<evidence type="ECO:0000313" key="7">
    <source>
        <dbReference type="Proteomes" id="UP001595699"/>
    </source>
</evidence>
<dbReference type="Pfam" id="PF00296">
    <property type="entry name" value="Bac_luciferase"/>
    <property type="match status" value="1"/>
</dbReference>
<dbReference type="InterPro" id="IPR036661">
    <property type="entry name" value="Luciferase-like_sf"/>
</dbReference>